<evidence type="ECO:0000256" key="7">
    <source>
        <dbReference type="ARBA" id="ARBA00023242"/>
    </source>
</evidence>
<evidence type="ECO:0000256" key="2">
    <source>
        <dbReference type="ARBA" id="ARBA00022723"/>
    </source>
</evidence>
<dbReference type="PANTHER" id="PTHR24394">
    <property type="entry name" value="ZINC FINGER PROTEIN"/>
    <property type="match status" value="1"/>
</dbReference>
<dbReference type="PROSITE" id="PS50157">
    <property type="entry name" value="ZINC_FINGER_C2H2_2"/>
    <property type="match status" value="3"/>
</dbReference>
<dbReference type="GO" id="GO:0005634">
    <property type="term" value="C:nucleus"/>
    <property type="evidence" value="ECO:0007669"/>
    <property type="project" value="UniProtKB-SubCell"/>
</dbReference>
<keyword evidence="2" id="KW-0479">Metal-binding</keyword>
<dbReference type="Proteomes" id="UP001374579">
    <property type="component" value="Unassembled WGS sequence"/>
</dbReference>
<feature type="compositionally biased region" description="Low complexity" evidence="9">
    <location>
        <begin position="966"/>
        <end position="975"/>
    </location>
</feature>
<dbReference type="AlphaFoldDB" id="A0AAN9GIB1"/>
<keyword evidence="4 8" id="KW-0863">Zinc-finger</keyword>
<feature type="domain" description="C2H2-type" evidence="10">
    <location>
        <begin position="1123"/>
        <end position="1152"/>
    </location>
</feature>
<comment type="subcellular location">
    <subcellularLocation>
        <location evidence="1">Nucleus</location>
    </subcellularLocation>
</comment>
<dbReference type="GO" id="GO:0008270">
    <property type="term" value="F:zinc ion binding"/>
    <property type="evidence" value="ECO:0007669"/>
    <property type="project" value="UniProtKB-KW"/>
</dbReference>
<feature type="compositionally biased region" description="Basic and acidic residues" evidence="9">
    <location>
        <begin position="1035"/>
        <end position="1050"/>
    </location>
</feature>
<dbReference type="PROSITE" id="PS00028">
    <property type="entry name" value="ZINC_FINGER_C2H2_1"/>
    <property type="match status" value="3"/>
</dbReference>
<dbReference type="InterPro" id="IPR036236">
    <property type="entry name" value="Znf_C2H2_sf"/>
</dbReference>
<sequence>MEVLGPLGAAFPLPKIFSPTVIIHEGKGCFYSGTVDRTVKGTVENNSDVHFFDSGAVKAGYNRSVIGIVDDNSDVSIFDSGAVQDGNNRTVTGTVRDDSDVSFFDSGTFKTGFKTTTTDTAEKNSDISFHPSFCSSPVLLDLSKSSGSGSWCQKDEVSRASFDQEKCGFCHGHRHAKATEDNVTQNCDCHISERCHKRGRNCGHNEAAVRHKDGISVRMSSSQDTCTQDARLSACCGSKHESGQIKQHFFQEPGQKFDVSTSSKSPECASEKVVCAGTWVPPQGPASPPPPFFPPQIVCSTSMPIRGPPPLLRVRSSLPPHACLQAEGSPCFYCRQSHHLYGAHSSQTLKATYLDTRNVSRDSPSGYSAGRPREPTGFPANDSADIMKRYCRECEGCSLERKLPGLRAALSEASPQPGGHFKSTCTQTSPGRQDCRDQEGRFSEEHEGCSCGCIECFPGGGDPSSFPIRPEHSKGWRSQNVETGHTGGTDFEKCCRQYPKHQLHNDDEPHASFGHLKNSAGTNGLDLTLTVQPRTHSDYHVQNETDFKCQNITKSLASEETGTSHKGSEPRSCSSETVGYHGIWTVMRTRDIARYQDLYSPKTRENVDFNFKSSSDTQENIYHHFEVEQKRVTGLQEQRYAESHATMHTGFEIAVLPRSEEAAPWENSYSPKVAASTDLYSSVTTHSPDHCSDEPYDLSKKSTKSPTNFKSTREIFPEEERYSLPFSNRLASLKNCGYCGIPADLNCRRHPLCTGYGCELFKETGLKHHNGSVLLPPTEYLFPHERSPLSGSEMSLTSVPNAQTFRNDLFSRSILLRHAETDGCSDIHRPSRLDRTDLSDVFHPVSFLKSLQAWSYGTYNNRDTESLTLSPNNKLQPQNIGQATRDRCSVASQVQNVDSMATRTCSNLHPSDQACSECPTEFERTSQFQHSDTANSVDPRVVTDAGKVYLHLQNTVTTPTTPSPTSPHSLHLTLSRPTPKTPASPYPITASETGQHDPGHCSSEWYTLDSEDRQRASEPDMYTSNLQTTRHTIHPKIETRTKPEAERVERSPSSLPPQKERSRKRSADTADDSDRTAKRHVRLGGKRRRSRQKTFQCSMCPVACSNRGQLQGHLRTHTGERPFQCKEPGCNKTFVRNEELTRHRRIHSGERPYACSTCGKAFTRKDHLNKHVRMHLDLVGGVDSMDFE</sequence>
<evidence type="ECO:0000256" key="5">
    <source>
        <dbReference type="ARBA" id="ARBA00022833"/>
    </source>
</evidence>
<evidence type="ECO:0000256" key="3">
    <source>
        <dbReference type="ARBA" id="ARBA00022737"/>
    </source>
</evidence>
<organism evidence="11 12">
    <name type="scientific">Littorina saxatilis</name>
    <dbReference type="NCBI Taxonomy" id="31220"/>
    <lineage>
        <taxon>Eukaryota</taxon>
        <taxon>Metazoa</taxon>
        <taxon>Spiralia</taxon>
        <taxon>Lophotrochozoa</taxon>
        <taxon>Mollusca</taxon>
        <taxon>Gastropoda</taxon>
        <taxon>Caenogastropoda</taxon>
        <taxon>Littorinimorpha</taxon>
        <taxon>Littorinoidea</taxon>
        <taxon>Littorinidae</taxon>
        <taxon>Littorina</taxon>
    </lineage>
</organism>
<feature type="domain" description="C2H2-type" evidence="10">
    <location>
        <begin position="1153"/>
        <end position="1175"/>
    </location>
</feature>
<evidence type="ECO:0000256" key="4">
    <source>
        <dbReference type="ARBA" id="ARBA00022771"/>
    </source>
</evidence>
<dbReference type="Pfam" id="PF00096">
    <property type="entry name" value="zf-C2H2"/>
    <property type="match status" value="3"/>
</dbReference>
<reference evidence="11 12" key="1">
    <citation type="submission" date="2024-02" db="EMBL/GenBank/DDBJ databases">
        <title>Chromosome-scale genome assembly of the rough periwinkle Littorina saxatilis.</title>
        <authorList>
            <person name="De Jode A."/>
            <person name="Faria R."/>
            <person name="Formenti G."/>
            <person name="Sims Y."/>
            <person name="Smith T.P."/>
            <person name="Tracey A."/>
            <person name="Wood J.M.D."/>
            <person name="Zagrodzka Z.B."/>
            <person name="Johannesson K."/>
            <person name="Butlin R.K."/>
            <person name="Leder E.H."/>
        </authorList>
    </citation>
    <scope>NUCLEOTIDE SEQUENCE [LARGE SCALE GENOMIC DNA]</scope>
    <source>
        <strain evidence="11">Snail1</strain>
        <tissue evidence="11">Muscle</tissue>
    </source>
</reference>
<feature type="region of interest" description="Disordered" evidence="9">
    <location>
        <begin position="955"/>
        <end position="1090"/>
    </location>
</feature>
<keyword evidence="3" id="KW-0677">Repeat</keyword>
<evidence type="ECO:0000256" key="8">
    <source>
        <dbReference type="PROSITE-ProRule" id="PRU00042"/>
    </source>
</evidence>
<feature type="region of interest" description="Disordered" evidence="9">
    <location>
        <begin position="359"/>
        <end position="381"/>
    </location>
</feature>
<feature type="compositionally biased region" description="Basic and acidic residues" evidence="9">
    <location>
        <begin position="687"/>
        <end position="700"/>
    </location>
</feature>
<keyword evidence="6" id="KW-0238">DNA-binding</keyword>
<dbReference type="PANTHER" id="PTHR24394:SF44">
    <property type="entry name" value="ZINC FINGER PROTEIN 271-LIKE"/>
    <property type="match status" value="1"/>
</dbReference>
<dbReference type="SUPFAM" id="SSF57667">
    <property type="entry name" value="beta-beta-alpha zinc fingers"/>
    <property type="match status" value="2"/>
</dbReference>
<keyword evidence="7" id="KW-0539">Nucleus</keyword>
<keyword evidence="12" id="KW-1185">Reference proteome</keyword>
<dbReference type="EMBL" id="JBAMIC010000003">
    <property type="protein sequence ID" value="KAK7109126.1"/>
    <property type="molecule type" value="Genomic_DNA"/>
</dbReference>
<name>A0AAN9GIB1_9CAEN</name>
<proteinExistence type="predicted"/>
<dbReference type="SMART" id="SM00355">
    <property type="entry name" value="ZnF_C2H2"/>
    <property type="match status" value="3"/>
</dbReference>
<accession>A0AAN9GIB1</accession>
<evidence type="ECO:0000313" key="11">
    <source>
        <dbReference type="EMBL" id="KAK7109126.1"/>
    </source>
</evidence>
<dbReference type="GO" id="GO:0003677">
    <property type="term" value="F:DNA binding"/>
    <property type="evidence" value="ECO:0007669"/>
    <property type="project" value="UniProtKB-KW"/>
</dbReference>
<dbReference type="InterPro" id="IPR013087">
    <property type="entry name" value="Znf_C2H2_type"/>
</dbReference>
<dbReference type="FunFam" id="3.30.160.60:FF:002343">
    <property type="entry name" value="Zinc finger protein 33A"/>
    <property type="match status" value="1"/>
</dbReference>
<dbReference type="FunFam" id="3.30.160.60:FF:000384">
    <property type="entry name" value="Zinc finger protein 550"/>
    <property type="match status" value="1"/>
</dbReference>
<keyword evidence="5" id="KW-0862">Zinc</keyword>
<dbReference type="GO" id="GO:0000981">
    <property type="term" value="F:DNA-binding transcription factor activity, RNA polymerase II-specific"/>
    <property type="evidence" value="ECO:0007669"/>
    <property type="project" value="TreeGrafter"/>
</dbReference>
<gene>
    <name evidence="11" type="ORF">V1264_013226</name>
</gene>
<evidence type="ECO:0000256" key="9">
    <source>
        <dbReference type="SAM" id="MobiDB-lite"/>
    </source>
</evidence>
<evidence type="ECO:0000259" key="10">
    <source>
        <dbReference type="PROSITE" id="PS50157"/>
    </source>
</evidence>
<feature type="compositionally biased region" description="Basic residues" evidence="9">
    <location>
        <begin position="1077"/>
        <end position="1090"/>
    </location>
</feature>
<dbReference type="Gene3D" id="3.30.160.60">
    <property type="entry name" value="Classic Zinc Finger"/>
    <property type="match status" value="3"/>
</dbReference>
<protein>
    <recommendedName>
        <fullName evidence="10">C2H2-type domain-containing protein</fullName>
    </recommendedName>
</protein>
<comment type="caution">
    <text evidence="11">The sequence shown here is derived from an EMBL/GenBank/DDBJ whole genome shotgun (WGS) entry which is preliminary data.</text>
</comment>
<evidence type="ECO:0000256" key="1">
    <source>
        <dbReference type="ARBA" id="ARBA00004123"/>
    </source>
</evidence>
<feature type="domain" description="C2H2-type" evidence="10">
    <location>
        <begin position="1095"/>
        <end position="1122"/>
    </location>
</feature>
<evidence type="ECO:0000313" key="12">
    <source>
        <dbReference type="Proteomes" id="UP001374579"/>
    </source>
</evidence>
<evidence type="ECO:0000256" key="6">
    <source>
        <dbReference type="ARBA" id="ARBA00023125"/>
    </source>
</evidence>
<feature type="compositionally biased region" description="Basic and acidic residues" evidence="9">
    <location>
        <begin position="1065"/>
        <end position="1076"/>
    </location>
</feature>
<feature type="region of interest" description="Disordered" evidence="9">
    <location>
        <begin position="684"/>
        <end position="711"/>
    </location>
</feature>